<sequence>MTSLKTRIAQRLSVASCLTAIFLLPPTWADAQTKKSKVNSAAYSSSTTTVKKSKLNSAIYSHPTSSVDFARHSPKPAAIDQGLGGAQSIVTTGAALSPAIPPQVDIAPVYIESDAPQLAETLQSQTIIITVGTNPGHGSAHTHAHPNGNAYLHANSNAAFQGGTVTTTTGTATGVTPTTGPTPPNSGGPAVPTAQSLTNTAPLAKPHHVTGQHPTYPSKQKPQAITQTTPQPMAIPNAVPNAVPQQAASQGPTMIPQAIPQATPQPMTIPNAVPNAVPQQAASQGPTMIPQAIPQATPQPMAIPNAVPHQATAQGPKPIPQAKPPAIPQPVTQGPPGLAVANNQVSFQIPAQGSNQSPSANRPNKPGPNNPGAKPPANAGGQTPPSQQQPPQQQGTDIFQLTASDVARFRLSPPQEVQPVSTNLNHTVIGIALPRFD</sequence>
<name>A0A367WR47_9PROT</name>
<proteinExistence type="predicted"/>
<feature type="compositionally biased region" description="Pro residues" evidence="1">
    <location>
        <begin position="317"/>
        <end position="328"/>
    </location>
</feature>
<dbReference type="EMBL" id="JPWI01000011">
    <property type="protein sequence ID" value="RCK43946.1"/>
    <property type="molecule type" value="Genomic_DNA"/>
</dbReference>
<keyword evidence="2" id="KW-0732">Signal</keyword>
<evidence type="ECO:0000313" key="4">
    <source>
        <dbReference type="Proteomes" id="UP000252255"/>
    </source>
</evidence>
<dbReference type="Proteomes" id="UP000252255">
    <property type="component" value="Unassembled WGS sequence"/>
</dbReference>
<feature type="compositionally biased region" description="Low complexity" evidence="1">
    <location>
        <begin position="370"/>
        <end position="395"/>
    </location>
</feature>
<reference evidence="3 4" key="1">
    <citation type="submission" date="2014-07" db="EMBL/GenBank/DDBJ databases">
        <title>Draft genome sequence of Thalassospira profundimaris PR54-5.</title>
        <authorList>
            <person name="Lai Q."/>
            <person name="Shao Z."/>
        </authorList>
    </citation>
    <scope>NUCLEOTIDE SEQUENCE [LARGE SCALE GENOMIC DNA]</scope>
    <source>
        <strain evidence="3 4">PR54-5</strain>
    </source>
</reference>
<feature type="compositionally biased region" description="Polar residues" evidence="1">
    <location>
        <begin position="341"/>
        <end position="359"/>
    </location>
</feature>
<evidence type="ECO:0000256" key="1">
    <source>
        <dbReference type="SAM" id="MobiDB-lite"/>
    </source>
</evidence>
<feature type="compositionally biased region" description="Polar residues" evidence="1">
    <location>
        <begin position="212"/>
        <end position="231"/>
    </location>
</feature>
<feature type="region of interest" description="Disordered" evidence="1">
    <location>
        <begin position="308"/>
        <end position="395"/>
    </location>
</feature>
<evidence type="ECO:0000313" key="3">
    <source>
        <dbReference type="EMBL" id="RCK43946.1"/>
    </source>
</evidence>
<organism evidence="3 4">
    <name type="scientific">Thalassospira profundimaris</name>
    <dbReference type="NCBI Taxonomy" id="502049"/>
    <lineage>
        <taxon>Bacteria</taxon>
        <taxon>Pseudomonadati</taxon>
        <taxon>Pseudomonadota</taxon>
        <taxon>Alphaproteobacteria</taxon>
        <taxon>Rhodospirillales</taxon>
        <taxon>Thalassospiraceae</taxon>
        <taxon>Thalassospira</taxon>
    </lineage>
</organism>
<evidence type="ECO:0000256" key="2">
    <source>
        <dbReference type="SAM" id="SignalP"/>
    </source>
</evidence>
<feature type="compositionally biased region" description="Polar residues" evidence="1">
    <location>
        <begin position="243"/>
        <end position="252"/>
    </location>
</feature>
<feature type="signal peptide" evidence="2">
    <location>
        <begin position="1"/>
        <end position="31"/>
    </location>
</feature>
<feature type="chain" id="PRO_5016786996" evidence="2">
    <location>
        <begin position="32"/>
        <end position="437"/>
    </location>
</feature>
<gene>
    <name evidence="3" type="ORF">TH30_16405</name>
</gene>
<feature type="compositionally biased region" description="Polar residues" evidence="1">
    <location>
        <begin position="277"/>
        <end position="286"/>
    </location>
</feature>
<feature type="region of interest" description="Disordered" evidence="1">
    <location>
        <begin position="205"/>
        <end position="293"/>
    </location>
</feature>
<protein>
    <submittedName>
        <fullName evidence="3">Uncharacterized protein</fullName>
    </submittedName>
</protein>
<dbReference type="AlphaFoldDB" id="A0A367WR47"/>
<feature type="compositionally biased region" description="Low complexity" evidence="1">
    <location>
        <begin position="254"/>
        <end position="268"/>
    </location>
</feature>
<dbReference type="RefSeq" id="WP_114099091.1">
    <property type="nucleotide sequence ID" value="NZ_JPWI01000011.1"/>
</dbReference>
<accession>A0A367WR47</accession>
<comment type="caution">
    <text evidence="3">The sequence shown here is derived from an EMBL/GenBank/DDBJ whole genome shotgun (WGS) entry which is preliminary data.</text>
</comment>